<feature type="domain" description="FAD-binding FR-type" evidence="11">
    <location>
        <begin position="58"/>
        <end position="164"/>
    </location>
</feature>
<dbReference type="InterPro" id="IPR039261">
    <property type="entry name" value="FNR_nucleotide-bd"/>
</dbReference>
<comment type="cofactor">
    <cofactor evidence="1 9 10">
        <name>FAD</name>
        <dbReference type="ChEBI" id="CHEBI:57692"/>
    </cofactor>
</comment>
<dbReference type="Gene3D" id="3.40.50.80">
    <property type="entry name" value="Nucleotide-binding domain of ferredoxin-NADP reductase (FNR) module"/>
    <property type="match status" value="1"/>
</dbReference>
<evidence type="ECO:0000313" key="12">
    <source>
        <dbReference type="EMBL" id="PYH87000.1"/>
    </source>
</evidence>
<dbReference type="GeneID" id="37136630"/>
<dbReference type="InterPro" id="IPR017938">
    <property type="entry name" value="Riboflavin_synthase-like_b-brl"/>
</dbReference>
<dbReference type="RefSeq" id="XP_025497200.1">
    <property type="nucleotide sequence ID" value="XM_025633889.1"/>
</dbReference>
<dbReference type="Gene3D" id="2.40.30.10">
    <property type="entry name" value="Translation factors"/>
    <property type="match status" value="1"/>
</dbReference>
<keyword evidence="6 10" id="KW-0560">Oxidoreductase</keyword>
<dbReference type="Proteomes" id="UP000248340">
    <property type="component" value="Unassembled WGS sequence"/>
</dbReference>
<dbReference type="EC" id="1.6.2.2" evidence="10"/>
<dbReference type="EMBL" id="KZ821674">
    <property type="protein sequence ID" value="PYH87000.1"/>
    <property type="molecule type" value="Genomic_DNA"/>
</dbReference>
<sequence>MSPPALRPGYPLAWRAGSVLLAGGGLYATYSLFAQRAHAESPEAQAPAPTPRPVFSRFGPTTLRVQAVQEVNHNMKKLVLAYPDPEAKSGLQPISSLITLTHPPGRWLPLPRPYTPISDLDEKGHLTLLIKKYPHGRGSSYLHALQPGDSLTVLAARRGYQHQEPNQFSHVYLLAGGAGITPCYQLIQTILKDPAENTKLTLLFGGNTEADLVLREELEVLARGFPDRLRVVYTVSQGRDVGGSGGQGEGKGKGEVKEGRIDEALLRENILDSAGRVKVFVSGPPGMEKALVGGKGEEGVLQKLGFGKEQIHRF</sequence>
<dbReference type="AlphaFoldDB" id="A0A319CQT4"/>
<feature type="binding site" evidence="9">
    <location>
        <position position="129"/>
    </location>
    <ligand>
        <name>FAD</name>
        <dbReference type="ChEBI" id="CHEBI:57692"/>
    </ligand>
</feature>
<evidence type="ECO:0000256" key="10">
    <source>
        <dbReference type="RuleBase" id="RU361226"/>
    </source>
</evidence>
<dbReference type="InterPro" id="IPR001709">
    <property type="entry name" value="Flavoprot_Pyr_Nucl_cyt_Rdtase"/>
</dbReference>
<evidence type="ECO:0000256" key="3">
    <source>
        <dbReference type="ARBA" id="ARBA00006105"/>
    </source>
</evidence>
<dbReference type="GO" id="GO:0090524">
    <property type="term" value="F:cytochrome-b5 reductase activity, acting on NADH"/>
    <property type="evidence" value="ECO:0007669"/>
    <property type="project" value="UniProtKB-EC"/>
</dbReference>
<keyword evidence="8" id="KW-0472">Membrane</keyword>
<feature type="binding site" evidence="9">
    <location>
        <position position="131"/>
    </location>
    <ligand>
        <name>FAD</name>
        <dbReference type="ChEBI" id="CHEBI:57692"/>
    </ligand>
</feature>
<evidence type="ECO:0000256" key="9">
    <source>
        <dbReference type="PIRSR" id="PIRSR601834-1"/>
    </source>
</evidence>
<dbReference type="STRING" id="1448315.A0A319CQT4"/>
<comment type="catalytic activity">
    <reaction evidence="10">
        <text>2 Fe(III)-[cytochrome b5] + NADH = 2 Fe(II)-[cytochrome b5] + NAD(+) + H(+)</text>
        <dbReference type="Rhea" id="RHEA:46680"/>
        <dbReference type="Rhea" id="RHEA-COMP:10438"/>
        <dbReference type="Rhea" id="RHEA-COMP:10439"/>
        <dbReference type="ChEBI" id="CHEBI:15378"/>
        <dbReference type="ChEBI" id="CHEBI:29033"/>
        <dbReference type="ChEBI" id="CHEBI:29034"/>
        <dbReference type="ChEBI" id="CHEBI:57540"/>
        <dbReference type="ChEBI" id="CHEBI:57945"/>
        <dbReference type="EC" id="1.6.2.2"/>
    </reaction>
</comment>
<dbReference type="InterPro" id="IPR017927">
    <property type="entry name" value="FAD-bd_FR_type"/>
</dbReference>
<evidence type="ECO:0000256" key="2">
    <source>
        <dbReference type="ARBA" id="ARBA00004572"/>
    </source>
</evidence>
<feature type="binding site" evidence="9">
    <location>
        <position position="181"/>
    </location>
    <ligand>
        <name>FAD</name>
        <dbReference type="ChEBI" id="CHEBI:57692"/>
    </ligand>
</feature>
<proteinExistence type="inferred from homology"/>
<feature type="binding site" evidence="9">
    <location>
        <position position="113"/>
    </location>
    <ligand>
        <name>FAD</name>
        <dbReference type="ChEBI" id="CHEBI:57692"/>
    </ligand>
</feature>
<dbReference type="VEuPathDB" id="FungiDB:BO82DRAFT_349540"/>
<dbReference type="GO" id="GO:0006696">
    <property type="term" value="P:ergosterol biosynthetic process"/>
    <property type="evidence" value="ECO:0007669"/>
    <property type="project" value="TreeGrafter"/>
</dbReference>
<dbReference type="PRINTS" id="PR00371">
    <property type="entry name" value="FPNCR"/>
</dbReference>
<evidence type="ECO:0000256" key="4">
    <source>
        <dbReference type="ARBA" id="ARBA00022630"/>
    </source>
</evidence>
<evidence type="ECO:0000313" key="13">
    <source>
        <dbReference type="Proteomes" id="UP000248340"/>
    </source>
</evidence>
<keyword evidence="5 9" id="KW-0274">FAD</keyword>
<evidence type="ECO:0000256" key="5">
    <source>
        <dbReference type="ARBA" id="ARBA00022827"/>
    </source>
</evidence>
<feature type="binding site" evidence="9">
    <location>
        <position position="112"/>
    </location>
    <ligand>
        <name>FAD</name>
        <dbReference type="ChEBI" id="CHEBI:57692"/>
    </ligand>
</feature>
<evidence type="ECO:0000256" key="6">
    <source>
        <dbReference type="ARBA" id="ARBA00023002"/>
    </source>
</evidence>
<dbReference type="OrthoDB" id="432685at2759"/>
<organism evidence="12 13">
    <name type="scientific">Aspergillus uvarum CBS 121591</name>
    <dbReference type="NCBI Taxonomy" id="1448315"/>
    <lineage>
        <taxon>Eukaryota</taxon>
        <taxon>Fungi</taxon>
        <taxon>Dikarya</taxon>
        <taxon>Ascomycota</taxon>
        <taxon>Pezizomycotina</taxon>
        <taxon>Eurotiomycetes</taxon>
        <taxon>Eurotiomycetidae</taxon>
        <taxon>Eurotiales</taxon>
        <taxon>Aspergillaceae</taxon>
        <taxon>Aspergillus</taxon>
        <taxon>Aspergillus subgen. Circumdati</taxon>
    </lineage>
</organism>
<protein>
    <recommendedName>
        <fullName evidence="10">NADH-cytochrome b5 reductase</fullName>
        <ecNumber evidence="10">1.6.2.2</ecNumber>
    </recommendedName>
</protein>
<dbReference type="InterPro" id="IPR001834">
    <property type="entry name" value="CBR-like"/>
</dbReference>
<keyword evidence="4 9" id="KW-0285">Flavoprotein</keyword>
<dbReference type="InterPro" id="IPR001433">
    <property type="entry name" value="OxRdtase_FAD/NAD-bd"/>
</dbReference>
<dbReference type="Pfam" id="PF00175">
    <property type="entry name" value="NAD_binding_1"/>
    <property type="match status" value="1"/>
</dbReference>
<evidence type="ECO:0000259" key="11">
    <source>
        <dbReference type="PROSITE" id="PS51384"/>
    </source>
</evidence>
<dbReference type="SUPFAM" id="SSF63380">
    <property type="entry name" value="Riboflavin synthase domain-like"/>
    <property type="match status" value="1"/>
</dbReference>
<comment type="subcellular location">
    <subcellularLocation>
        <location evidence="2">Mitochondrion outer membrane</location>
        <topology evidence="2">Single-pass membrane protein</topology>
    </subcellularLocation>
</comment>
<dbReference type="InterPro" id="IPR008333">
    <property type="entry name" value="Cbr1-like_FAD-bd_dom"/>
</dbReference>
<gene>
    <name evidence="12" type="ORF">BO82DRAFT_349540</name>
</gene>
<feature type="binding site" evidence="9">
    <location>
        <position position="139"/>
    </location>
    <ligand>
        <name>FAD</name>
        <dbReference type="ChEBI" id="CHEBI:57692"/>
    </ligand>
</feature>
<reference evidence="12 13" key="1">
    <citation type="submission" date="2016-12" db="EMBL/GenBank/DDBJ databases">
        <title>The genomes of Aspergillus section Nigri reveals drivers in fungal speciation.</title>
        <authorList>
            <consortium name="DOE Joint Genome Institute"/>
            <person name="Vesth T.C."/>
            <person name="Nybo J."/>
            <person name="Theobald S."/>
            <person name="Brandl J."/>
            <person name="Frisvad J.C."/>
            <person name="Nielsen K.F."/>
            <person name="Lyhne E.K."/>
            <person name="Kogle M.E."/>
            <person name="Kuo A."/>
            <person name="Riley R."/>
            <person name="Clum A."/>
            <person name="Nolan M."/>
            <person name="Lipzen A."/>
            <person name="Salamov A."/>
            <person name="Henrissat B."/>
            <person name="Wiebenga A."/>
            <person name="De Vries R.P."/>
            <person name="Grigoriev I.V."/>
            <person name="Mortensen U.H."/>
            <person name="Andersen M.R."/>
            <person name="Baker S.E."/>
        </authorList>
    </citation>
    <scope>NUCLEOTIDE SEQUENCE [LARGE SCALE GENOMIC DNA]</scope>
    <source>
        <strain evidence="12 13">CBS 121591</strain>
    </source>
</reference>
<dbReference type="CDD" id="cd06183">
    <property type="entry name" value="cyt_b5_reduct_like"/>
    <property type="match status" value="1"/>
</dbReference>
<name>A0A319CQT4_9EURO</name>
<dbReference type="PRINTS" id="PR00406">
    <property type="entry name" value="CYTB5RDTASE"/>
</dbReference>
<dbReference type="PANTHER" id="PTHR19370">
    <property type="entry name" value="NADH-CYTOCHROME B5 REDUCTASE"/>
    <property type="match status" value="1"/>
</dbReference>
<dbReference type="Pfam" id="PF00970">
    <property type="entry name" value="FAD_binding_6"/>
    <property type="match status" value="1"/>
</dbReference>
<dbReference type="SUPFAM" id="SSF52343">
    <property type="entry name" value="Ferredoxin reductase-like, C-terminal NADP-linked domain"/>
    <property type="match status" value="1"/>
</dbReference>
<keyword evidence="7 10" id="KW-0520">NAD</keyword>
<feature type="binding site" evidence="9">
    <location>
        <position position="114"/>
    </location>
    <ligand>
        <name>FAD</name>
        <dbReference type="ChEBI" id="CHEBI:57692"/>
    </ligand>
</feature>
<comment type="similarity">
    <text evidence="3 10">Belongs to the flavoprotein pyridine nucleotide cytochrome reductase family.</text>
</comment>
<evidence type="ECO:0000256" key="1">
    <source>
        <dbReference type="ARBA" id="ARBA00001974"/>
    </source>
</evidence>
<dbReference type="GO" id="GO:0005741">
    <property type="term" value="C:mitochondrial outer membrane"/>
    <property type="evidence" value="ECO:0007669"/>
    <property type="project" value="UniProtKB-SubCell"/>
</dbReference>
<evidence type="ECO:0000256" key="7">
    <source>
        <dbReference type="ARBA" id="ARBA00023027"/>
    </source>
</evidence>
<keyword evidence="13" id="KW-1185">Reference proteome</keyword>
<evidence type="ECO:0000256" key="8">
    <source>
        <dbReference type="ARBA" id="ARBA00023136"/>
    </source>
</evidence>
<accession>A0A319CQT4</accession>
<dbReference type="PROSITE" id="PS51384">
    <property type="entry name" value="FAD_FR"/>
    <property type="match status" value="1"/>
</dbReference>
<dbReference type="PANTHER" id="PTHR19370:SF101">
    <property type="entry name" value="NADH-CYTOCHROME B5 REDUCTASE"/>
    <property type="match status" value="1"/>
</dbReference>